<protein>
    <submittedName>
        <fullName evidence="1">Uncharacterized protein</fullName>
    </submittedName>
</protein>
<dbReference type="RefSeq" id="WP_158406056.1">
    <property type="nucleotide sequence ID" value="NZ_FNLL01000008.1"/>
</dbReference>
<reference evidence="2" key="1">
    <citation type="submission" date="2016-10" db="EMBL/GenBank/DDBJ databases">
        <authorList>
            <person name="Varghese N."/>
            <person name="Submissions S."/>
        </authorList>
    </citation>
    <scope>NUCLEOTIDE SEQUENCE [LARGE SCALE GENOMIC DNA]</scope>
    <source>
        <strain evidence="2">DSM 3384</strain>
    </source>
</reference>
<name>A0A1H2I9I8_9BACT</name>
<dbReference type="EMBL" id="FNLL01000008">
    <property type="protein sequence ID" value="SDU40807.1"/>
    <property type="molecule type" value="Genomic_DNA"/>
</dbReference>
<gene>
    <name evidence="1" type="ORF">SAMN04487931_10815</name>
</gene>
<evidence type="ECO:0000313" key="1">
    <source>
        <dbReference type="EMBL" id="SDU40807.1"/>
    </source>
</evidence>
<organism evidence="1 2">
    <name type="scientific">Desulfobacula phenolica</name>
    <dbReference type="NCBI Taxonomy" id="90732"/>
    <lineage>
        <taxon>Bacteria</taxon>
        <taxon>Pseudomonadati</taxon>
        <taxon>Thermodesulfobacteriota</taxon>
        <taxon>Desulfobacteria</taxon>
        <taxon>Desulfobacterales</taxon>
        <taxon>Desulfobacteraceae</taxon>
        <taxon>Desulfobacula</taxon>
    </lineage>
</organism>
<dbReference type="AlphaFoldDB" id="A0A1H2I9I8"/>
<accession>A0A1H2I9I8</accession>
<proteinExistence type="predicted"/>
<keyword evidence="2" id="KW-1185">Reference proteome</keyword>
<sequence>MKQQIHGFTVQHLPIITAYAKKIGVRDVINSFGRPMEIFMGYRWVNHLANAPLFV</sequence>
<evidence type="ECO:0000313" key="2">
    <source>
        <dbReference type="Proteomes" id="UP000199608"/>
    </source>
</evidence>
<dbReference type="Proteomes" id="UP000199608">
    <property type="component" value="Unassembled WGS sequence"/>
</dbReference>